<dbReference type="Pfam" id="PF17761">
    <property type="entry name" value="DUF1016_N"/>
    <property type="match status" value="1"/>
</dbReference>
<sequence length="359" mass="41795">MELVKRNNFEGLIDNVYQTHCVLQQNAQKAVNQNLTIRNWLIGCYIVEFEQNGEDRARYGTRLLEEMAKRIKGKGIKGLDVRTLRSCRTFYVTYPQIRGSMTPELQIQQSLTVESMEEYPIASDLLLSRLSFTHFVELLRKDDPLERLFYEVEAIKNNWSVRELERAIDTALYIRTGLSKNKEAVIAKIKNLKPTEPAEVIRDPYFLEFLGLEEKSEYSESELEQLILNHLQQFLIELGTGFCFEARQKRITFDNTHYRIDLVFYHRILKSHVLIDLKIGKFDHADAGQMNVYLNYFKENEMAEGDNPPIGLILCGDKNTTLARYATSGMDSQLFVSKFLVKLPEKKVLEEFIRKELGK</sequence>
<accession>A0A5J4QKA8</accession>
<proteinExistence type="predicted"/>
<dbReference type="InterPro" id="IPR011856">
    <property type="entry name" value="tRNA_endonuc-like_dom_sf"/>
</dbReference>
<feature type="domain" description="YhcG PDDEXK nuclease" evidence="1">
    <location>
        <begin position="199"/>
        <end position="347"/>
    </location>
</feature>
<evidence type="ECO:0000259" key="2">
    <source>
        <dbReference type="Pfam" id="PF17761"/>
    </source>
</evidence>
<dbReference type="Gene3D" id="3.40.1350.10">
    <property type="match status" value="1"/>
</dbReference>
<protein>
    <recommendedName>
        <fullName evidence="4">Endonuclease NucS</fullName>
    </recommendedName>
</protein>
<dbReference type="InterPro" id="IPR009362">
    <property type="entry name" value="YhcG_C"/>
</dbReference>
<comment type="caution">
    <text evidence="3">The sequence shown here is derived from an EMBL/GenBank/DDBJ whole genome shotgun (WGS) entry which is preliminary data.</text>
</comment>
<feature type="domain" description="YhcG N-terminal" evidence="2">
    <location>
        <begin position="24"/>
        <end position="175"/>
    </location>
</feature>
<organism evidence="3">
    <name type="scientific">termite gut metagenome</name>
    <dbReference type="NCBI Taxonomy" id="433724"/>
    <lineage>
        <taxon>unclassified sequences</taxon>
        <taxon>metagenomes</taxon>
        <taxon>organismal metagenomes</taxon>
    </lineage>
</organism>
<dbReference type="GO" id="GO:0003676">
    <property type="term" value="F:nucleic acid binding"/>
    <property type="evidence" value="ECO:0007669"/>
    <property type="project" value="InterPro"/>
</dbReference>
<evidence type="ECO:0000313" key="3">
    <source>
        <dbReference type="EMBL" id="KAA6322327.1"/>
    </source>
</evidence>
<dbReference type="InterPro" id="IPR053148">
    <property type="entry name" value="PD-DEXK-like_domain"/>
</dbReference>
<dbReference type="AlphaFoldDB" id="A0A5J4QKA8"/>
<dbReference type="Pfam" id="PF06250">
    <property type="entry name" value="YhcG_C"/>
    <property type="match status" value="1"/>
</dbReference>
<name>A0A5J4QKA8_9ZZZZ</name>
<evidence type="ECO:0008006" key="4">
    <source>
        <dbReference type="Google" id="ProtNLM"/>
    </source>
</evidence>
<reference evidence="3" key="1">
    <citation type="submission" date="2019-03" db="EMBL/GenBank/DDBJ databases">
        <title>Single cell metagenomics reveals metabolic interactions within the superorganism composed of flagellate Streblomastix strix and complex community of Bacteroidetes bacteria on its surface.</title>
        <authorList>
            <person name="Treitli S.C."/>
            <person name="Kolisko M."/>
            <person name="Husnik F."/>
            <person name="Keeling P."/>
            <person name="Hampl V."/>
        </authorList>
    </citation>
    <scope>NUCLEOTIDE SEQUENCE</scope>
    <source>
        <strain evidence="3">STM</strain>
    </source>
</reference>
<dbReference type="PANTHER" id="PTHR30547">
    <property type="entry name" value="UNCHARACTERIZED PROTEIN YHCG-RELATED"/>
    <property type="match status" value="1"/>
</dbReference>
<gene>
    <name evidence="3" type="ORF">EZS27_028117</name>
</gene>
<evidence type="ECO:0000259" key="1">
    <source>
        <dbReference type="Pfam" id="PF06250"/>
    </source>
</evidence>
<dbReference type="PANTHER" id="PTHR30547:SF5">
    <property type="entry name" value="NUCLEASE YHCG-RELATED"/>
    <property type="match status" value="1"/>
</dbReference>
<dbReference type="InterPro" id="IPR041527">
    <property type="entry name" value="YhcG_N"/>
</dbReference>
<dbReference type="EMBL" id="SNRY01003073">
    <property type="protein sequence ID" value="KAA6322327.1"/>
    <property type="molecule type" value="Genomic_DNA"/>
</dbReference>